<reference evidence="2 3" key="1">
    <citation type="submission" date="2019-10" db="EMBL/GenBank/DDBJ databases">
        <authorList>
            <person name="Nie G."/>
            <person name="Ming H."/>
            <person name="Yi B."/>
        </authorList>
    </citation>
    <scope>NUCLEOTIDE SEQUENCE [LARGE SCALE GENOMIC DNA]</scope>
    <source>
        <strain evidence="2 3">CFH 90414</strain>
    </source>
</reference>
<evidence type="ECO:0000313" key="3">
    <source>
        <dbReference type="Proteomes" id="UP000431080"/>
    </source>
</evidence>
<dbReference type="GO" id="GO:0005886">
    <property type="term" value="C:plasma membrane"/>
    <property type="evidence" value="ECO:0007669"/>
    <property type="project" value="TreeGrafter"/>
</dbReference>
<dbReference type="PANTHER" id="PTHR34980:SF2">
    <property type="entry name" value="INNER MEMBRANE PROTEIN YHAH-RELATED"/>
    <property type="match status" value="1"/>
</dbReference>
<protein>
    <submittedName>
        <fullName evidence="2">DUF805 domain-containing protein</fullName>
    </submittedName>
</protein>
<sequence length="159" mass="17034">MSTVPPPPQSYAASTGDVPLSQPLYGATIGQAVTRFFKKYATFSGRASRSEYWWWFLVNALVVFVLSIILVPISLAGATIDPATGTAVPGPGFFIGYAILGVWLLAVLVPSLAVIWRRLHDTNRSGGFFFLSFIPAVGSLILLVLLALDTDPAGSRFDA</sequence>
<keyword evidence="1" id="KW-0812">Transmembrane</keyword>
<keyword evidence="3" id="KW-1185">Reference proteome</keyword>
<comment type="caution">
    <text evidence="2">The sequence shown here is derived from an EMBL/GenBank/DDBJ whole genome shotgun (WGS) entry which is preliminary data.</text>
</comment>
<dbReference type="RefSeq" id="WP_153684320.1">
    <property type="nucleotide sequence ID" value="NZ_WJIF01000003.1"/>
</dbReference>
<dbReference type="PANTHER" id="PTHR34980">
    <property type="entry name" value="INNER MEMBRANE PROTEIN-RELATED-RELATED"/>
    <property type="match status" value="1"/>
</dbReference>
<feature type="transmembrane region" description="Helical" evidence="1">
    <location>
        <begin position="93"/>
        <end position="116"/>
    </location>
</feature>
<name>A0A6I2FBU6_9MICO</name>
<evidence type="ECO:0000256" key="1">
    <source>
        <dbReference type="SAM" id="Phobius"/>
    </source>
</evidence>
<dbReference type="InterPro" id="IPR008523">
    <property type="entry name" value="DUF805"/>
</dbReference>
<proteinExistence type="predicted"/>
<organism evidence="2 3">
    <name type="scientific">Agromyces agglutinans</name>
    <dbReference type="NCBI Taxonomy" id="2662258"/>
    <lineage>
        <taxon>Bacteria</taxon>
        <taxon>Bacillati</taxon>
        <taxon>Actinomycetota</taxon>
        <taxon>Actinomycetes</taxon>
        <taxon>Micrococcales</taxon>
        <taxon>Microbacteriaceae</taxon>
        <taxon>Agromyces</taxon>
    </lineage>
</organism>
<dbReference type="Pfam" id="PF05656">
    <property type="entry name" value="DUF805"/>
    <property type="match status" value="1"/>
</dbReference>
<dbReference type="Proteomes" id="UP000431080">
    <property type="component" value="Unassembled WGS sequence"/>
</dbReference>
<dbReference type="EMBL" id="WJIF01000003">
    <property type="protein sequence ID" value="MRG59916.1"/>
    <property type="molecule type" value="Genomic_DNA"/>
</dbReference>
<evidence type="ECO:0000313" key="2">
    <source>
        <dbReference type="EMBL" id="MRG59916.1"/>
    </source>
</evidence>
<keyword evidence="1" id="KW-1133">Transmembrane helix</keyword>
<gene>
    <name evidence="2" type="ORF">GE115_08540</name>
</gene>
<dbReference type="AlphaFoldDB" id="A0A6I2FBU6"/>
<keyword evidence="1" id="KW-0472">Membrane</keyword>
<feature type="transmembrane region" description="Helical" evidence="1">
    <location>
        <begin position="52"/>
        <end position="73"/>
    </location>
</feature>
<accession>A0A6I2FBU6</accession>
<feature type="transmembrane region" description="Helical" evidence="1">
    <location>
        <begin position="128"/>
        <end position="148"/>
    </location>
</feature>